<sequence length="45" mass="5081">MQFLKGSAVKIGLCTIMQHALISLSLVLNFPNIERKKRYMCIALS</sequence>
<gene>
    <name evidence="2" type="ORF">PLEI_0210</name>
</gene>
<dbReference type="EMBL" id="DF196808">
    <property type="protein sequence ID" value="GAD28569.1"/>
    <property type="molecule type" value="Genomic_DNA"/>
</dbReference>
<name>V5EML3_PHOLE</name>
<feature type="transmembrane region" description="Helical" evidence="1">
    <location>
        <begin position="6"/>
        <end position="30"/>
    </location>
</feature>
<keyword evidence="1" id="KW-1133">Transmembrane helix</keyword>
<evidence type="ECO:0000313" key="2">
    <source>
        <dbReference type="EMBL" id="GAD28569.1"/>
    </source>
</evidence>
<keyword evidence="1" id="KW-0812">Transmembrane</keyword>
<keyword evidence="1" id="KW-0472">Membrane</keyword>
<evidence type="ECO:0000256" key="1">
    <source>
        <dbReference type="SAM" id="Phobius"/>
    </source>
</evidence>
<reference evidence="3" key="1">
    <citation type="submission" date="2012-12" db="EMBL/GenBank/DDBJ databases">
        <title>Genome Sequence of Photobacterium leiognathi lrivu.4.1.</title>
        <authorList>
            <person name="Urbanczyk H."/>
            <person name="Ogura Y."/>
            <person name="Hayashi T."/>
            <person name="Dunlap P.V."/>
        </authorList>
    </citation>
    <scope>NUCLEOTIDE SEQUENCE [LARGE SCALE GENOMIC DNA]</scope>
    <source>
        <strain evidence="3">lrivu.4.1</strain>
    </source>
</reference>
<evidence type="ECO:0000313" key="3">
    <source>
        <dbReference type="Proteomes" id="UP000030675"/>
    </source>
</evidence>
<dbReference type="Proteomes" id="UP000030675">
    <property type="component" value="Unassembled WGS sequence"/>
</dbReference>
<protein>
    <submittedName>
        <fullName evidence="2">Uncharacterized protein</fullName>
    </submittedName>
</protein>
<proteinExistence type="predicted"/>
<accession>V5EML3</accession>
<dbReference type="HOGENOM" id="CLU_3203273_0_0_6"/>
<organism evidence="2 3">
    <name type="scientific">Photobacterium leiognathi lrivu.4.1</name>
    <dbReference type="NCBI Taxonomy" id="1248232"/>
    <lineage>
        <taxon>Bacteria</taxon>
        <taxon>Pseudomonadati</taxon>
        <taxon>Pseudomonadota</taxon>
        <taxon>Gammaproteobacteria</taxon>
        <taxon>Vibrionales</taxon>
        <taxon>Vibrionaceae</taxon>
        <taxon>Photobacterium</taxon>
    </lineage>
</organism>
<dbReference type="AlphaFoldDB" id="V5EML3"/>